<reference evidence="3 4" key="1">
    <citation type="journal article" date="2021" name="Elife">
        <title>Chloroplast acquisition without the gene transfer in kleptoplastic sea slugs, Plakobranchus ocellatus.</title>
        <authorList>
            <person name="Maeda T."/>
            <person name="Takahashi S."/>
            <person name="Yoshida T."/>
            <person name="Shimamura S."/>
            <person name="Takaki Y."/>
            <person name="Nagai Y."/>
            <person name="Toyoda A."/>
            <person name="Suzuki Y."/>
            <person name="Arimoto A."/>
            <person name="Ishii H."/>
            <person name="Satoh N."/>
            <person name="Nishiyama T."/>
            <person name="Hasebe M."/>
            <person name="Maruyama T."/>
            <person name="Minagawa J."/>
            <person name="Obokata J."/>
            <person name="Shigenobu S."/>
        </authorList>
    </citation>
    <scope>NUCLEOTIDE SEQUENCE [LARGE SCALE GENOMIC DNA]</scope>
</reference>
<dbReference type="AlphaFoldDB" id="A0AAV4C7C0"/>
<sequence length="124" mass="14632">MQSFNTHGHEETIDSNGASEDSRTFNESYVTEFFKSKKMRQRLQMEADSALLCLIFISCLMLFGIWYLRGFHSRNTHNREVTFHDSGHLLSVKEVLYRKRHFLPMFIRDDGIEEVWVHDCGNDP</sequence>
<evidence type="ECO:0000313" key="3">
    <source>
        <dbReference type="EMBL" id="GFO26579.1"/>
    </source>
</evidence>
<accession>A0AAV4C7C0</accession>
<keyword evidence="2" id="KW-1133">Transmembrane helix</keyword>
<feature type="transmembrane region" description="Helical" evidence="2">
    <location>
        <begin position="47"/>
        <end position="68"/>
    </location>
</feature>
<dbReference type="EMBL" id="BLXT01005846">
    <property type="protein sequence ID" value="GFO26579.1"/>
    <property type="molecule type" value="Genomic_DNA"/>
</dbReference>
<gene>
    <name evidence="3" type="ORF">PoB_005308400</name>
</gene>
<feature type="compositionally biased region" description="Polar residues" evidence="1">
    <location>
        <begin position="14"/>
        <end position="23"/>
    </location>
</feature>
<keyword evidence="2" id="KW-0812">Transmembrane</keyword>
<comment type="caution">
    <text evidence="3">The sequence shown here is derived from an EMBL/GenBank/DDBJ whole genome shotgun (WGS) entry which is preliminary data.</text>
</comment>
<protein>
    <submittedName>
        <fullName evidence="3">Uncharacterized protein</fullName>
    </submittedName>
</protein>
<proteinExistence type="predicted"/>
<evidence type="ECO:0000313" key="4">
    <source>
        <dbReference type="Proteomes" id="UP000735302"/>
    </source>
</evidence>
<keyword evidence="4" id="KW-1185">Reference proteome</keyword>
<evidence type="ECO:0000256" key="1">
    <source>
        <dbReference type="SAM" id="MobiDB-lite"/>
    </source>
</evidence>
<dbReference type="Proteomes" id="UP000735302">
    <property type="component" value="Unassembled WGS sequence"/>
</dbReference>
<name>A0AAV4C7C0_9GAST</name>
<organism evidence="3 4">
    <name type="scientific">Plakobranchus ocellatus</name>
    <dbReference type="NCBI Taxonomy" id="259542"/>
    <lineage>
        <taxon>Eukaryota</taxon>
        <taxon>Metazoa</taxon>
        <taxon>Spiralia</taxon>
        <taxon>Lophotrochozoa</taxon>
        <taxon>Mollusca</taxon>
        <taxon>Gastropoda</taxon>
        <taxon>Heterobranchia</taxon>
        <taxon>Euthyneura</taxon>
        <taxon>Panpulmonata</taxon>
        <taxon>Sacoglossa</taxon>
        <taxon>Placobranchoidea</taxon>
        <taxon>Plakobranchidae</taxon>
        <taxon>Plakobranchus</taxon>
    </lineage>
</organism>
<feature type="region of interest" description="Disordered" evidence="1">
    <location>
        <begin position="1"/>
        <end position="23"/>
    </location>
</feature>
<keyword evidence="2" id="KW-0472">Membrane</keyword>
<evidence type="ECO:0000256" key="2">
    <source>
        <dbReference type="SAM" id="Phobius"/>
    </source>
</evidence>